<dbReference type="PANTHER" id="PTHR10416:SF0">
    <property type="entry name" value="DNA POLYMERASE DELTA SUBUNIT 2"/>
    <property type="match status" value="1"/>
</dbReference>
<dbReference type="InterPro" id="IPR024826">
    <property type="entry name" value="DNA_pol_delta/II_ssu"/>
</dbReference>
<dbReference type="Pfam" id="PF18018">
    <property type="entry name" value="DNA_pol_D_N"/>
    <property type="match status" value="1"/>
</dbReference>
<accession>A0A0E9NLE4</accession>
<name>A0A0E9NLE4_SAICN</name>
<comment type="subcellular location">
    <subcellularLocation>
        <location evidence="1">Nucleus</location>
    </subcellularLocation>
</comment>
<dbReference type="GO" id="GO:0043625">
    <property type="term" value="C:delta DNA polymerase complex"/>
    <property type="evidence" value="ECO:0007669"/>
    <property type="project" value="TreeGrafter"/>
</dbReference>
<keyword evidence="3" id="KW-0235">DNA replication</keyword>
<sequence>MSSSKARSSHTEMYESLLSVPENDEKFESLHRVEAVYDPLPERRDGLIVSNRQYRQQYANLYYLRLATLKPILSAHAERKWASIKIAGQKPRLVMNTLNVKQGEVVWIIGTCFMDLPLKPNILEDVAKDHLHVAIPPREKYVGLDGGEVVMLEDESGRIRLVGGRLLEEGLVTGCVIAVLGSENGEGTFEVVDVCLPGMAPQKEVEVDENGEDEWIAVVSGLGLTGHEHENLQTHLLAEYLTGELGTNEDQLQARKISRVIFAGNSVDALAKPSPTDEDESTVRKNKKYGYDASAYNPLPTAAFDDLVTDLASSITVDVMPGPLDPAIATLPQQPLHVAMFPQVRAYSGSTFNAVTNPYWCSIGGNTFFGSSGQTIDDIYKYELPTDLGDKLTMMERTLRWRHSAPTAPDTLWCYPFQDRDPFIMEETPRVYYLGNQDSFDTREVEGEDGQKVRLVSVPRFKERSELVLVNLKTLECEVVVFDVEGQVA</sequence>
<keyword evidence="4" id="KW-0539">Nucleus</keyword>
<organism evidence="7 8">
    <name type="scientific">Saitoella complicata (strain BCRC 22490 / CBS 7301 / JCM 7358 / NBRC 10748 / NRRL Y-17804)</name>
    <dbReference type="NCBI Taxonomy" id="698492"/>
    <lineage>
        <taxon>Eukaryota</taxon>
        <taxon>Fungi</taxon>
        <taxon>Dikarya</taxon>
        <taxon>Ascomycota</taxon>
        <taxon>Taphrinomycotina</taxon>
        <taxon>Taphrinomycotina incertae sedis</taxon>
        <taxon>Saitoella</taxon>
    </lineage>
</organism>
<evidence type="ECO:0000256" key="2">
    <source>
        <dbReference type="ARBA" id="ARBA00006035"/>
    </source>
</evidence>
<dbReference type="InterPro" id="IPR007185">
    <property type="entry name" value="DNA_pol_a/d/e_bsu"/>
</dbReference>
<feature type="domain" description="DNA polymerase delta subunit OB-fold" evidence="6">
    <location>
        <begin position="57"/>
        <end position="194"/>
    </location>
</feature>
<reference evidence="7 8" key="2">
    <citation type="journal article" date="2014" name="J. Gen. Appl. Microbiol.">
        <title>The early diverging ascomycetous budding yeast Saitoella complicata has three histone deacetylases belonging to the Clr6, Hos2, and Rpd3 lineages.</title>
        <authorList>
            <person name="Nishida H."/>
            <person name="Matsumoto T."/>
            <person name="Kondo S."/>
            <person name="Hamamoto M."/>
            <person name="Yoshikawa H."/>
        </authorList>
    </citation>
    <scope>NUCLEOTIDE SEQUENCE [LARGE SCALE GENOMIC DNA]</scope>
    <source>
        <strain evidence="7 8">NRRL Y-17804</strain>
    </source>
</reference>
<dbReference type="InterPro" id="IPR041863">
    <property type="entry name" value="PolD2_C"/>
</dbReference>
<dbReference type="STRING" id="698492.A0A0E9NLE4"/>
<evidence type="ECO:0000259" key="6">
    <source>
        <dbReference type="Pfam" id="PF18018"/>
    </source>
</evidence>
<protein>
    <recommendedName>
        <fullName evidence="9">DNA polymerase alpha/delta/epsilon subunit B domain-containing protein</fullName>
    </recommendedName>
</protein>
<evidence type="ECO:0008006" key="9">
    <source>
        <dbReference type="Google" id="ProtNLM"/>
    </source>
</evidence>
<dbReference type="Gene3D" id="3.60.21.50">
    <property type="match status" value="1"/>
</dbReference>
<dbReference type="RefSeq" id="XP_019022825.1">
    <property type="nucleotide sequence ID" value="XM_019171953.1"/>
</dbReference>
<dbReference type="OrthoDB" id="3763at2759"/>
<proteinExistence type="inferred from homology"/>
<dbReference type="FunFam" id="3.60.21.50:FF:000002">
    <property type="entry name" value="DNA polymerase delta small subunit"/>
    <property type="match status" value="1"/>
</dbReference>
<dbReference type="Proteomes" id="UP000033140">
    <property type="component" value="Unassembled WGS sequence"/>
</dbReference>
<dbReference type="GO" id="GO:1902969">
    <property type="term" value="P:mitotic DNA replication"/>
    <property type="evidence" value="ECO:0007669"/>
    <property type="project" value="UniProtKB-ARBA"/>
</dbReference>
<evidence type="ECO:0000256" key="1">
    <source>
        <dbReference type="ARBA" id="ARBA00004123"/>
    </source>
</evidence>
<dbReference type="InterPro" id="IPR040663">
    <property type="entry name" value="DNA_pol_D_N"/>
</dbReference>
<evidence type="ECO:0000256" key="4">
    <source>
        <dbReference type="ARBA" id="ARBA00023242"/>
    </source>
</evidence>
<evidence type="ECO:0000313" key="8">
    <source>
        <dbReference type="Proteomes" id="UP000033140"/>
    </source>
</evidence>
<comment type="similarity">
    <text evidence="2">Belongs to the DNA polymerase delta/II small subunit family.</text>
</comment>
<feature type="domain" description="DNA polymerase alpha/delta/epsilon subunit B" evidence="5">
    <location>
        <begin position="216"/>
        <end position="442"/>
    </location>
</feature>
<gene>
    <name evidence="7" type="ORF">G7K_4791-t1</name>
</gene>
<dbReference type="Pfam" id="PF04042">
    <property type="entry name" value="DNA_pol_E_B"/>
    <property type="match status" value="1"/>
</dbReference>
<evidence type="ECO:0000259" key="5">
    <source>
        <dbReference type="Pfam" id="PF04042"/>
    </source>
</evidence>
<dbReference type="CDD" id="cd07387">
    <property type="entry name" value="MPP_PolD2_C"/>
    <property type="match status" value="1"/>
</dbReference>
<dbReference type="PANTHER" id="PTHR10416">
    <property type="entry name" value="DNA POLYMERASE DELTA SUBUNIT 2"/>
    <property type="match status" value="1"/>
</dbReference>
<dbReference type="GO" id="GO:0003677">
    <property type="term" value="F:DNA binding"/>
    <property type="evidence" value="ECO:0007669"/>
    <property type="project" value="InterPro"/>
</dbReference>
<evidence type="ECO:0000256" key="3">
    <source>
        <dbReference type="ARBA" id="ARBA00022705"/>
    </source>
</evidence>
<keyword evidence="8" id="KW-1185">Reference proteome</keyword>
<dbReference type="AlphaFoldDB" id="A0A0E9NLE4"/>
<evidence type="ECO:0000313" key="7">
    <source>
        <dbReference type="EMBL" id="GAO50669.1"/>
    </source>
</evidence>
<dbReference type="EMBL" id="BACD03000035">
    <property type="protein sequence ID" value="GAO50669.1"/>
    <property type="molecule type" value="Genomic_DNA"/>
</dbReference>
<reference evidence="7 8" key="3">
    <citation type="journal article" date="2015" name="Genome Announc.">
        <title>Draft Genome Sequence of the Archiascomycetous Yeast Saitoella complicata.</title>
        <authorList>
            <person name="Yamauchi K."/>
            <person name="Kondo S."/>
            <person name="Hamamoto M."/>
            <person name="Takahashi Y."/>
            <person name="Ogura Y."/>
            <person name="Hayashi T."/>
            <person name="Nishida H."/>
        </authorList>
    </citation>
    <scope>NUCLEOTIDE SEQUENCE [LARGE SCALE GENOMIC DNA]</scope>
    <source>
        <strain evidence="7 8">NRRL Y-17804</strain>
    </source>
</reference>
<reference evidence="7 8" key="1">
    <citation type="journal article" date="2011" name="J. Gen. Appl. Microbiol.">
        <title>Draft genome sequencing of the enigmatic yeast Saitoella complicata.</title>
        <authorList>
            <person name="Nishida H."/>
            <person name="Hamamoto M."/>
            <person name="Sugiyama J."/>
        </authorList>
    </citation>
    <scope>NUCLEOTIDE SEQUENCE [LARGE SCALE GENOMIC DNA]</scope>
    <source>
        <strain evidence="7 8">NRRL Y-17804</strain>
    </source>
</reference>
<dbReference type="OMA" id="HCILIGT"/>
<dbReference type="GO" id="GO:0006271">
    <property type="term" value="P:DNA strand elongation involved in DNA replication"/>
    <property type="evidence" value="ECO:0007669"/>
    <property type="project" value="TreeGrafter"/>
</dbReference>
<comment type="caution">
    <text evidence="7">The sequence shown here is derived from an EMBL/GenBank/DDBJ whole genome shotgun (WGS) entry which is preliminary data.</text>
</comment>